<comment type="domain">
    <text evidence="7">The PPIase activity resides only in the second parvulin domain. The N-terminal region and the C-terminal tail are necessary and sufficient for the chaperone activity of SurA. The PPIase activity is dispensable for SurA to function as a chaperone. The N-terminal region and the C-terminal tail are also required for porin recognition.</text>
</comment>
<dbReference type="InterPro" id="IPR023058">
    <property type="entry name" value="PPIase_PpiC_CS"/>
</dbReference>
<evidence type="ECO:0000259" key="8">
    <source>
        <dbReference type="PROSITE" id="PS50198"/>
    </source>
</evidence>
<dbReference type="Gene3D" id="3.10.50.40">
    <property type="match status" value="2"/>
</dbReference>
<evidence type="ECO:0000313" key="9">
    <source>
        <dbReference type="EMBL" id="ROQ30716.1"/>
    </source>
</evidence>
<dbReference type="InterPro" id="IPR027304">
    <property type="entry name" value="Trigger_fact/SurA_dom_sf"/>
</dbReference>
<comment type="caution">
    <text evidence="9">The sequence shown here is derived from an EMBL/GenBank/DDBJ whole genome shotgun (WGS) entry which is preliminary data.</text>
</comment>
<comment type="subcellular location">
    <subcellularLocation>
        <location evidence="7">Periplasm</location>
    </subcellularLocation>
    <text evidence="7">Is capable of associating with the outer membrane.</text>
</comment>
<feature type="domain" description="PpiC" evidence="8">
    <location>
        <begin position="174"/>
        <end position="275"/>
    </location>
</feature>
<dbReference type="Pfam" id="PF09312">
    <property type="entry name" value="SurA_N"/>
    <property type="match status" value="1"/>
</dbReference>
<keyword evidence="4 7" id="KW-0697">Rotamase</keyword>
<dbReference type="SUPFAM" id="SSF109998">
    <property type="entry name" value="Triger factor/SurA peptide-binding domain-like"/>
    <property type="match status" value="1"/>
</dbReference>
<evidence type="ECO:0000256" key="5">
    <source>
        <dbReference type="ARBA" id="ARBA00023186"/>
    </source>
</evidence>
<dbReference type="GO" id="GO:0051082">
    <property type="term" value="F:unfolded protein binding"/>
    <property type="evidence" value="ECO:0007669"/>
    <property type="project" value="UniProtKB-UniRule"/>
</dbReference>
<sequence precursor="true">MRMTPKMLAAMVGGVMMFSQAQAQPEVLDKVAAIVDQGVILESDVNDMMRDIKASALKSGQQLPSDRVLHVQVLDRLITEELEMQTAKRIGLQISDAQLDQTIGNIAKDQKLSVEQLRHKIDSEGGNFESYREHVRTELTLGEVRRIVVSRRIQVSPQEIEAMVKQLDEQGDRNVELHLRHILIDVPQNANAAQLADAKDRAEKVLARLNKGEDFAQLAIVSSSGNHALEGGDLGWMNANEVPTLFADALKDAKKGEIIGPIRSGAGFHIIKVDGIRGQQTVELEEVHARHILVKPSVILSDDKAKAELEQWRSEVLAGKADFAELAKEHSEDPGSASQGGDLGWADPKIYDPTFSNTIEHLKKGQISEPFRSSFGWHIVQLIDTRTTDATQQAKKEKAYRVLFNRKFNEEALAWLREIRSQAYIDILDKEK</sequence>
<evidence type="ECO:0000256" key="3">
    <source>
        <dbReference type="ARBA" id="ARBA00022764"/>
    </source>
</evidence>
<dbReference type="Proteomes" id="UP000268033">
    <property type="component" value="Unassembled WGS sequence"/>
</dbReference>
<feature type="chain" id="PRO_5018344166" description="Chaperone SurA" evidence="7">
    <location>
        <begin position="24"/>
        <end position="432"/>
    </location>
</feature>
<dbReference type="GO" id="GO:0050821">
    <property type="term" value="P:protein stabilization"/>
    <property type="evidence" value="ECO:0007669"/>
    <property type="project" value="InterPro"/>
</dbReference>
<evidence type="ECO:0000256" key="1">
    <source>
        <dbReference type="ARBA" id="ARBA00022729"/>
    </source>
</evidence>
<dbReference type="InterPro" id="IPR015391">
    <property type="entry name" value="SurA_N"/>
</dbReference>
<evidence type="ECO:0000313" key="10">
    <source>
        <dbReference type="Proteomes" id="UP000268033"/>
    </source>
</evidence>
<comment type="function">
    <text evidence="7">Chaperone involved in the correct folding and assembly of outer membrane proteins. Recognizes specific patterns of aromatic residues and the orientation of their side chains, which are found more frequently in integral outer membrane proteins. May act in both early periplasmic and late outer membrane-associated steps of protein maturation.</text>
</comment>
<accession>A0A3N1Q1K1</accession>
<protein>
    <recommendedName>
        <fullName evidence="7">Chaperone SurA</fullName>
    </recommendedName>
    <alternativeName>
        <fullName evidence="7">Peptidyl-prolyl cis-trans isomerase SurA</fullName>
        <shortName evidence="7">PPIase SurA</shortName>
        <ecNumber evidence="7">5.2.1.8</ecNumber>
    </alternativeName>
    <alternativeName>
        <fullName evidence="7">Rotamase SurA</fullName>
    </alternativeName>
</protein>
<feature type="signal peptide" evidence="7">
    <location>
        <begin position="1"/>
        <end position="23"/>
    </location>
</feature>
<evidence type="ECO:0000256" key="7">
    <source>
        <dbReference type="HAMAP-Rule" id="MF_01183"/>
    </source>
</evidence>
<dbReference type="NCBIfam" id="NF008038">
    <property type="entry name" value="PRK10770.1"/>
    <property type="match status" value="1"/>
</dbReference>
<evidence type="ECO:0000256" key="6">
    <source>
        <dbReference type="ARBA" id="ARBA00023235"/>
    </source>
</evidence>
<keyword evidence="1 7" id="KW-0732">Signal</keyword>
<dbReference type="HAMAP" id="MF_01183">
    <property type="entry name" value="Chaperone_SurA"/>
    <property type="match status" value="1"/>
</dbReference>
<keyword evidence="5 7" id="KW-0143">Chaperone</keyword>
<keyword evidence="6 7" id="KW-0413">Isomerase</keyword>
<dbReference type="InterPro" id="IPR000297">
    <property type="entry name" value="PPIase_PpiC"/>
</dbReference>
<dbReference type="PROSITE" id="PS01096">
    <property type="entry name" value="PPIC_PPIASE_1"/>
    <property type="match status" value="1"/>
</dbReference>
<dbReference type="Gene3D" id="1.10.4030.10">
    <property type="entry name" value="Porin chaperone SurA, peptide-binding domain"/>
    <property type="match status" value="2"/>
</dbReference>
<dbReference type="EMBL" id="RJUL01000001">
    <property type="protein sequence ID" value="ROQ30716.1"/>
    <property type="molecule type" value="Genomic_DNA"/>
</dbReference>
<name>A0A3N1Q1K1_9GAMM</name>
<dbReference type="InterPro" id="IPR050280">
    <property type="entry name" value="OMP_Chaperone_SurA"/>
</dbReference>
<dbReference type="GO" id="GO:0043165">
    <property type="term" value="P:Gram-negative-bacterium-type cell outer membrane assembly"/>
    <property type="evidence" value="ECO:0007669"/>
    <property type="project" value="InterPro"/>
</dbReference>
<evidence type="ECO:0000256" key="2">
    <source>
        <dbReference type="ARBA" id="ARBA00022737"/>
    </source>
</evidence>
<evidence type="ECO:0000256" key="4">
    <source>
        <dbReference type="ARBA" id="ARBA00023110"/>
    </source>
</evidence>
<dbReference type="InterPro" id="IPR023034">
    <property type="entry name" value="PPIase_SurA"/>
</dbReference>
<comment type="catalytic activity">
    <reaction evidence="7">
        <text>[protein]-peptidylproline (omega=180) = [protein]-peptidylproline (omega=0)</text>
        <dbReference type="Rhea" id="RHEA:16237"/>
        <dbReference type="Rhea" id="RHEA-COMP:10747"/>
        <dbReference type="Rhea" id="RHEA-COMP:10748"/>
        <dbReference type="ChEBI" id="CHEBI:83833"/>
        <dbReference type="ChEBI" id="CHEBI:83834"/>
        <dbReference type="EC" id="5.2.1.8"/>
    </reaction>
</comment>
<dbReference type="STRING" id="584787.GCA_001247655_03693"/>
<organism evidence="9 10">
    <name type="scientific">Gallaecimonas pentaromativorans</name>
    <dbReference type="NCBI Taxonomy" id="584787"/>
    <lineage>
        <taxon>Bacteria</taxon>
        <taxon>Pseudomonadati</taxon>
        <taxon>Pseudomonadota</taxon>
        <taxon>Gammaproteobacteria</taxon>
        <taxon>Enterobacterales</taxon>
        <taxon>Gallaecimonadaceae</taxon>
        <taxon>Gallaecimonas</taxon>
    </lineage>
</organism>
<dbReference type="AlphaFoldDB" id="A0A3N1Q1K1"/>
<dbReference type="GO" id="GO:0006457">
    <property type="term" value="P:protein folding"/>
    <property type="evidence" value="ECO:0007669"/>
    <property type="project" value="UniProtKB-UniRule"/>
</dbReference>
<dbReference type="GO" id="GO:0003755">
    <property type="term" value="F:peptidyl-prolyl cis-trans isomerase activity"/>
    <property type="evidence" value="ECO:0007669"/>
    <property type="project" value="UniProtKB-UniRule"/>
</dbReference>
<feature type="domain" description="PpiC" evidence="8">
    <location>
        <begin position="284"/>
        <end position="384"/>
    </location>
</feature>
<dbReference type="GO" id="GO:0030288">
    <property type="term" value="C:outer membrane-bounded periplasmic space"/>
    <property type="evidence" value="ECO:0007669"/>
    <property type="project" value="InterPro"/>
</dbReference>
<gene>
    <name evidence="7" type="primary">surA</name>
    <name evidence="9" type="ORF">EDC28_101408</name>
</gene>
<keyword evidence="2 7" id="KW-0677">Repeat</keyword>
<dbReference type="InterPro" id="IPR046357">
    <property type="entry name" value="PPIase_dom_sf"/>
</dbReference>
<dbReference type="PROSITE" id="PS50198">
    <property type="entry name" value="PPIC_PPIASE_2"/>
    <property type="match status" value="2"/>
</dbReference>
<keyword evidence="10" id="KW-1185">Reference proteome</keyword>
<keyword evidence="3 7" id="KW-0574">Periplasm</keyword>
<dbReference type="EC" id="5.2.1.8" evidence="7"/>
<dbReference type="PANTHER" id="PTHR47637:SF1">
    <property type="entry name" value="CHAPERONE SURA"/>
    <property type="match status" value="1"/>
</dbReference>
<dbReference type="PANTHER" id="PTHR47637">
    <property type="entry name" value="CHAPERONE SURA"/>
    <property type="match status" value="1"/>
</dbReference>
<proteinExistence type="inferred from homology"/>
<dbReference type="Pfam" id="PF00639">
    <property type="entry name" value="Rotamase"/>
    <property type="match status" value="2"/>
</dbReference>
<reference evidence="9 10" key="1">
    <citation type="submission" date="2018-11" db="EMBL/GenBank/DDBJ databases">
        <title>Genomic Encyclopedia of Type Strains, Phase IV (KMG-IV): sequencing the most valuable type-strain genomes for metagenomic binning, comparative biology and taxonomic classification.</title>
        <authorList>
            <person name="Goeker M."/>
        </authorList>
    </citation>
    <scope>NUCLEOTIDE SEQUENCE [LARGE SCALE GENOMIC DNA]</scope>
    <source>
        <strain evidence="9 10">DSM 21945</strain>
    </source>
</reference>
<dbReference type="GO" id="GO:0042277">
    <property type="term" value="F:peptide binding"/>
    <property type="evidence" value="ECO:0007669"/>
    <property type="project" value="InterPro"/>
</dbReference>
<dbReference type="SUPFAM" id="SSF54534">
    <property type="entry name" value="FKBP-like"/>
    <property type="match status" value="2"/>
</dbReference>